<dbReference type="EMBL" id="CP039347">
    <property type="protein sequence ID" value="QCD86874.1"/>
    <property type="molecule type" value="Genomic_DNA"/>
</dbReference>
<accession>A0A4D6LF70</accession>
<evidence type="ECO:0000313" key="3">
    <source>
        <dbReference type="Proteomes" id="UP000501690"/>
    </source>
</evidence>
<dbReference type="Proteomes" id="UP000501690">
    <property type="component" value="Linkage Group LG3"/>
</dbReference>
<proteinExistence type="predicted"/>
<keyword evidence="1" id="KW-0732">Signal</keyword>
<keyword evidence="3" id="KW-1185">Reference proteome</keyword>
<protein>
    <submittedName>
        <fullName evidence="2">Uncharacterized protein</fullName>
    </submittedName>
</protein>
<name>A0A4D6LF70_VIGUN</name>
<gene>
    <name evidence="2" type="ORF">DEO72_LG3g1403</name>
</gene>
<feature type="chain" id="PRO_5020021159" evidence="1">
    <location>
        <begin position="21"/>
        <end position="201"/>
    </location>
</feature>
<reference evidence="2 3" key="1">
    <citation type="submission" date="2019-04" db="EMBL/GenBank/DDBJ databases">
        <title>An improved genome assembly and genetic linkage map for asparagus bean, Vigna unguiculata ssp. sesquipedialis.</title>
        <authorList>
            <person name="Xia Q."/>
            <person name="Zhang R."/>
            <person name="Dong Y."/>
        </authorList>
    </citation>
    <scope>NUCLEOTIDE SEQUENCE [LARGE SCALE GENOMIC DNA]</scope>
    <source>
        <tissue evidence="2">Leaf</tissue>
    </source>
</reference>
<evidence type="ECO:0000256" key="1">
    <source>
        <dbReference type="SAM" id="SignalP"/>
    </source>
</evidence>
<sequence length="201" mass="21787">MAAALTFLLLQVHRLGCVVSRFPASYKSAVAGVMCGEDLVRCRYSVVAPDGFAPAAFFGVAACALQRWFAVTVDLFWLTGALTMVSRWPWLRARCCCAVADGAGSCRCCCALQVLAMVGGTRGIDDGAAVRCRCSRWSEELAIAAGEGGGRTAAECCCGAVMVRAFRRGGSRWWSVTWLTAWRWRLGFGRLKVMTWQHVIG</sequence>
<dbReference type="AlphaFoldDB" id="A0A4D6LF70"/>
<evidence type="ECO:0000313" key="2">
    <source>
        <dbReference type="EMBL" id="QCD86874.1"/>
    </source>
</evidence>
<feature type="signal peptide" evidence="1">
    <location>
        <begin position="1"/>
        <end position="20"/>
    </location>
</feature>
<organism evidence="2 3">
    <name type="scientific">Vigna unguiculata</name>
    <name type="common">Cowpea</name>
    <dbReference type="NCBI Taxonomy" id="3917"/>
    <lineage>
        <taxon>Eukaryota</taxon>
        <taxon>Viridiplantae</taxon>
        <taxon>Streptophyta</taxon>
        <taxon>Embryophyta</taxon>
        <taxon>Tracheophyta</taxon>
        <taxon>Spermatophyta</taxon>
        <taxon>Magnoliopsida</taxon>
        <taxon>eudicotyledons</taxon>
        <taxon>Gunneridae</taxon>
        <taxon>Pentapetalae</taxon>
        <taxon>rosids</taxon>
        <taxon>fabids</taxon>
        <taxon>Fabales</taxon>
        <taxon>Fabaceae</taxon>
        <taxon>Papilionoideae</taxon>
        <taxon>50 kb inversion clade</taxon>
        <taxon>NPAAA clade</taxon>
        <taxon>indigoferoid/millettioid clade</taxon>
        <taxon>Phaseoleae</taxon>
        <taxon>Vigna</taxon>
    </lineage>
</organism>